<feature type="region of interest" description="Disordered" evidence="1">
    <location>
        <begin position="411"/>
        <end position="434"/>
    </location>
</feature>
<dbReference type="PANTHER" id="PTHR43662:SF7">
    <property type="entry name" value="DUF1996 DOMAIN-CONTAINING PROTEIN"/>
    <property type="match status" value="1"/>
</dbReference>
<name>A0A6A7BAW6_9PLEO</name>
<keyword evidence="4" id="KW-1185">Reference proteome</keyword>
<dbReference type="OrthoDB" id="74764at2759"/>
<accession>A0A6A7BAW6</accession>
<feature type="compositionally biased region" description="Basic residues" evidence="1">
    <location>
        <begin position="415"/>
        <end position="425"/>
    </location>
</feature>
<evidence type="ECO:0000313" key="4">
    <source>
        <dbReference type="Proteomes" id="UP000799423"/>
    </source>
</evidence>
<dbReference type="EMBL" id="MU006300">
    <property type="protein sequence ID" value="KAF2851877.1"/>
    <property type="molecule type" value="Genomic_DNA"/>
</dbReference>
<sequence>MLRKSDCTSCQFGDDKSAYWTPSLHFAHENGKTEIVPQVGGMLAYYLLLGEDIKAFPKDFQMLAGDSRLRNFTGPVPDPPTSSWTADDMTQLALGQKAIGMNCLNYNKAPEGSRYRHFLPTKDYMDDNCANGIRAEIMFPSCWNGKDVTSEDHKSHVAYPSLIDGGNCPDDFPVRLPSLFYETIWNTYAFKGEAGQFVWSNGDPTGYGYHADFINGWNIDTLQSAVDTCTNPSGRVEDCPIFASNLQSEFKQAQCKIQEIPSMLDDDNCAGPANGLCGNVPVQYGPEYAAPLKPGAGGAEPSAKPSLSSAAPVPTQSYAPARSEGAGGISVYNVKPSAPANDNAYQAVAAAVSAVLPAAVTPAADIKDAAPAKDDGILSTTTYTKDGVVYEVCIKEVEITVTVSADEPEATPANYRRHVHRHRRDREHGLLGRQ</sequence>
<dbReference type="Proteomes" id="UP000799423">
    <property type="component" value="Unassembled WGS sequence"/>
</dbReference>
<gene>
    <name evidence="3" type="ORF">T440DRAFT_46390</name>
</gene>
<dbReference type="Pfam" id="PF09362">
    <property type="entry name" value="DUF1996"/>
    <property type="match status" value="1"/>
</dbReference>
<evidence type="ECO:0000313" key="3">
    <source>
        <dbReference type="EMBL" id="KAF2851877.1"/>
    </source>
</evidence>
<feature type="region of interest" description="Disordered" evidence="1">
    <location>
        <begin position="293"/>
        <end position="319"/>
    </location>
</feature>
<feature type="compositionally biased region" description="Low complexity" evidence="1">
    <location>
        <begin position="299"/>
        <end position="314"/>
    </location>
</feature>
<dbReference type="AlphaFoldDB" id="A0A6A7BAW6"/>
<organism evidence="3 4">
    <name type="scientific">Plenodomus tracheiphilus IPT5</name>
    <dbReference type="NCBI Taxonomy" id="1408161"/>
    <lineage>
        <taxon>Eukaryota</taxon>
        <taxon>Fungi</taxon>
        <taxon>Dikarya</taxon>
        <taxon>Ascomycota</taxon>
        <taxon>Pezizomycotina</taxon>
        <taxon>Dothideomycetes</taxon>
        <taxon>Pleosporomycetidae</taxon>
        <taxon>Pleosporales</taxon>
        <taxon>Pleosporineae</taxon>
        <taxon>Leptosphaeriaceae</taxon>
        <taxon>Plenodomus</taxon>
    </lineage>
</organism>
<protein>
    <recommendedName>
        <fullName evidence="2">DUF1996 domain-containing protein</fullName>
    </recommendedName>
</protein>
<evidence type="ECO:0000256" key="1">
    <source>
        <dbReference type="SAM" id="MobiDB-lite"/>
    </source>
</evidence>
<proteinExistence type="predicted"/>
<dbReference type="PANTHER" id="PTHR43662">
    <property type="match status" value="1"/>
</dbReference>
<dbReference type="InterPro" id="IPR018535">
    <property type="entry name" value="DUF1996"/>
</dbReference>
<evidence type="ECO:0000259" key="2">
    <source>
        <dbReference type="Pfam" id="PF09362"/>
    </source>
</evidence>
<feature type="domain" description="DUF1996" evidence="2">
    <location>
        <begin position="2"/>
        <end position="217"/>
    </location>
</feature>
<reference evidence="3" key="1">
    <citation type="submission" date="2020-01" db="EMBL/GenBank/DDBJ databases">
        <authorList>
            <consortium name="DOE Joint Genome Institute"/>
            <person name="Haridas S."/>
            <person name="Albert R."/>
            <person name="Binder M."/>
            <person name="Bloem J."/>
            <person name="Labutti K."/>
            <person name="Salamov A."/>
            <person name="Andreopoulos B."/>
            <person name="Baker S.E."/>
            <person name="Barry K."/>
            <person name="Bills G."/>
            <person name="Bluhm B.H."/>
            <person name="Cannon C."/>
            <person name="Castanera R."/>
            <person name="Culley D.E."/>
            <person name="Daum C."/>
            <person name="Ezra D."/>
            <person name="Gonzalez J.B."/>
            <person name="Henrissat B."/>
            <person name="Kuo A."/>
            <person name="Liang C."/>
            <person name="Lipzen A."/>
            <person name="Lutzoni F."/>
            <person name="Magnuson J."/>
            <person name="Mondo S."/>
            <person name="Nolan M."/>
            <person name="Ohm R."/>
            <person name="Pangilinan J."/>
            <person name="Park H.-J."/>
            <person name="Ramirez L."/>
            <person name="Alfaro M."/>
            <person name="Sun H."/>
            <person name="Tritt A."/>
            <person name="Yoshinaga Y."/>
            <person name="Zwiers L.-H."/>
            <person name="Turgeon B.G."/>
            <person name="Goodwin S.B."/>
            <person name="Spatafora J.W."/>
            <person name="Crous P.W."/>
            <person name="Grigoriev I.V."/>
        </authorList>
    </citation>
    <scope>NUCLEOTIDE SEQUENCE</scope>
    <source>
        <strain evidence="3">IPT5</strain>
    </source>
</reference>